<reference evidence="2" key="1">
    <citation type="submission" date="2018-02" db="EMBL/GenBank/DDBJ databases">
        <authorList>
            <person name="Cohen D.B."/>
            <person name="Kent A.D."/>
        </authorList>
    </citation>
    <scope>NUCLEOTIDE SEQUENCE</scope>
</reference>
<protein>
    <submittedName>
        <fullName evidence="2">Uncharacterized protein</fullName>
    </submittedName>
</protein>
<feature type="compositionally biased region" description="Basic and acidic residues" evidence="1">
    <location>
        <begin position="43"/>
        <end position="57"/>
    </location>
</feature>
<feature type="compositionally biased region" description="Pro residues" evidence="1">
    <location>
        <begin position="25"/>
        <end position="34"/>
    </location>
</feature>
<feature type="compositionally biased region" description="Low complexity" evidence="1">
    <location>
        <begin position="9"/>
        <end position="19"/>
    </location>
</feature>
<gene>
    <name evidence="2" type="ORF">FSB_LOCUS61361</name>
</gene>
<sequence>MEGRKKNRSLSMSSSSALAQVVPLMPSPSPPPPWSNNIGNNHEMSDGPSDHGEVFPL</sequence>
<accession>A0A2N9JAK0</accession>
<feature type="region of interest" description="Disordered" evidence="1">
    <location>
        <begin position="1"/>
        <end position="57"/>
    </location>
</feature>
<proteinExistence type="predicted"/>
<evidence type="ECO:0000313" key="2">
    <source>
        <dbReference type="EMBL" id="SPD33479.1"/>
    </source>
</evidence>
<dbReference type="AlphaFoldDB" id="A0A2N9JAK0"/>
<dbReference type="EMBL" id="OIVN01006457">
    <property type="protein sequence ID" value="SPD33479.1"/>
    <property type="molecule type" value="Genomic_DNA"/>
</dbReference>
<evidence type="ECO:0000256" key="1">
    <source>
        <dbReference type="SAM" id="MobiDB-lite"/>
    </source>
</evidence>
<organism evidence="2">
    <name type="scientific">Fagus sylvatica</name>
    <name type="common">Beechnut</name>
    <dbReference type="NCBI Taxonomy" id="28930"/>
    <lineage>
        <taxon>Eukaryota</taxon>
        <taxon>Viridiplantae</taxon>
        <taxon>Streptophyta</taxon>
        <taxon>Embryophyta</taxon>
        <taxon>Tracheophyta</taxon>
        <taxon>Spermatophyta</taxon>
        <taxon>Magnoliopsida</taxon>
        <taxon>eudicotyledons</taxon>
        <taxon>Gunneridae</taxon>
        <taxon>Pentapetalae</taxon>
        <taxon>rosids</taxon>
        <taxon>fabids</taxon>
        <taxon>Fagales</taxon>
        <taxon>Fagaceae</taxon>
        <taxon>Fagus</taxon>
    </lineage>
</organism>
<name>A0A2N9JAK0_FAGSY</name>